<dbReference type="Proteomes" id="UP000231279">
    <property type="component" value="Unassembled WGS sequence"/>
</dbReference>
<proteinExistence type="predicted"/>
<evidence type="ECO:0000313" key="3">
    <source>
        <dbReference type="Proteomes" id="UP000231279"/>
    </source>
</evidence>
<accession>A0A2G9HM70</accession>
<name>A0A2G9HM70_9LAMI</name>
<protein>
    <submittedName>
        <fullName evidence="2">Uncharacterized protein</fullName>
    </submittedName>
</protein>
<dbReference type="AlphaFoldDB" id="A0A2G9HM70"/>
<evidence type="ECO:0000256" key="1">
    <source>
        <dbReference type="SAM" id="MobiDB-lite"/>
    </source>
</evidence>
<evidence type="ECO:0000313" key="2">
    <source>
        <dbReference type="EMBL" id="PIN18626.1"/>
    </source>
</evidence>
<reference evidence="3" key="1">
    <citation type="journal article" date="2018" name="Gigascience">
        <title>Genome assembly of the Pink Ipe (Handroanthus impetiginosus, Bignoniaceae), a highly valued, ecologically keystone Neotropical timber forest tree.</title>
        <authorList>
            <person name="Silva-Junior O.B."/>
            <person name="Grattapaglia D."/>
            <person name="Novaes E."/>
            <person name="Collevatti R.G."/>
        </authorList>
    </citation>
    <scope>NUCLEOTIDE SEQUENCE [LARGE SCALE GENOMIC DNA]</scope>
    <source>
        <strain evidence="3">cv. UFG-1</strain>
    </source>
</reference>
<gene>
    <name evidence="2" type="ORF">CDL12_08705</name>
</gene>
<comment type="caution">
    <text evidence="2">The sequence shown here is derived from an EMBL/GenBank/DDBJ whole genome shotgun (WGS) entry which is preliminary data.</text>
</comment>
<feature type="region of interest" description="Disordered" evidence="1">
    <location>
        <begin position="33"/>
        <end position="79"/>
    </location>
</feature>
<sequence length="79" mass="9118">MGSIWPNDRSIDLHIIHQRIAILGLKQNVETEYGKEVEETRSVNQAGVRRLRHPRKDKNSTSSQARRRRKLSGGHCECL</sequence>
<keyword evidence="3" id="KW-1185">Reference proteome</keyword>
<dbReference type="EMBL" id="NKXS01001432">
    <property type="protein sequence ID" value="PIN18626.1"/>
    <property type="molecule type" value="Genomic_DNA"/>
</dbReference>
<organism evidence="2 3">
    <name type="scientific">Handroanthus impetiginosus</name>
    <dbReference type="NCBI Taxonomy" id="429701"/>
    <lineage>
        <taxon>Eukaryota</taxon>
        <taxon>Viridiplantae</taxon>
        <taxon>Streptophyta</taxon>
        <taxon>Embryophyta</taxon>
        <taxon>Tracheophyta</taxon>
        <taxon>Spermatophyta</taxon>
        <taxon>Magnoliopsida</taxon>
        <taxon>eudicotyledons</taxon>
        <taxon>Gunneridae</taxon>
        <taxon>Pentapetalae</taxon>
        <taxon>asterids</taxon>
        <taxon>lamiids</taxon>
        <taxon>Lamiales</taxon>
        <taxon>Bignoniaceae</taxon>
        <taxon>Crescentiina</taxon>
        <taxon>Tabebuia alliance</taxon>
        <taxon>Handroanthus</taxon>
    </lineage>
</organism>